<gene>
    <name evidence="1" type="ORF">HY912_23880</name>
</gene>
<dbReference type="CDD" id="cd03443">
    <property type="entry name" value="PaaI_thioesterase"/>
    <property type="match status" value="1"/>
</dbReference>
<dbReference type="Gene3D" id="3.10.129.10">
    <property type="entry name" value="Hotdog Thioesterase"/>
    <property type="match status" value="1"/>
</dbReference>
<dbReference type="Proteomes" id="UP000807825">
    <property type="component" value="Unassembled WGS sequence"/>
</dbReference>
<dbReference type="Pfam" id="PF14539">
    <property type="entry name" value="DUF4442"/>
    <property type="match status" value="1"/>
</dbReference>
<organism evidence="1 2">
    <name type="scientific">Desulfomonile tiedjei</name>
    <dbReference type="NCBI Taxonomy" id="2358"/>
    <lineage>
        <taxon>Bacteria</taxon>
        <taxon>Pseudomonadati</taxon>
        <taxon>Thermodesulfobacteriota</taxon>
        <taxon>Desulfomonilia</taxon>
        <taxon>Desulfomonilales</taxon>
        <taxon>Desulfomonilaceae</taxon>
        <taxon>Desulfomonile</taxon>
    </lineage>
</organism>
<dbReference type="AlphaFoldDB" id="A0A9D6V5M2"/>
<name>A0A9D6V5M2_9BACT</name>
<protein>
    <submittedName>
        <fullName evidence="1">YiiD C-terminal domain-containing protein</fullName>
    </submittedName>
</protein>
<evidence type="ECO:0000313" key="2">
    <source>
        <dbReference type="Proteomes" id="UP000807825"/>
    </source>
</evidence>
<evidence type="ECO:0000313" key="1">
    <source>
        <dbReference type="EMBL" id="MBI5252546.1"/>
    </source>
</evidence>
<dbReference type="SUPFAM" id="SSF54637">
    <property type="entry name" value="Thioesterase/thiol ester dehydrase-isomerase"/>
    <property type="match status" value="1"/>
</dbReference>
<reference evidence="1" key="1">
    <citation type="submission" date="2020-07" db="EMBL/GenBank/DDBJ databases">
        <title>Huge and variable diversity of episymbiotic CPR bacteria and DPANN archaea in groundwater ecosystems.</title>
        <authorList>
            <person name="He C.Y."/>
            <person name="Keren R."/>
            <person name="Whittaker M."/>
            <person name="Farag I.F."/>
            <person name="Doudna J."/>
            <person name="Cate J.H.D."/>
            <person name="Banfield J.F."/>
        </authorList>
    </citation>
    <scope>NUCLEOTIDE SEQUENCE</scope>
    <source>
        <strain evidence="1">NC_groundwater_1664_Pr3_B-0.1um_52_9</strain>
    </source>
</reference>
<accession>A0A9D6V5M2</accession>
<dbReference type="InterPro" id="IPR029069">
    <property type="entry name" value="HotDog_dom_sf"/>
</dbReference>
<dbReference type="EMBL" id="JACRDE010000622">
    <property type="protein sequence ID" value="MBI5252546.1"/>
    <property type="molecule type" value="Genomic_DNA"/>
</dbReference>
<sequence length="149" mass="16592">MILSPELVKELVEKKVAFVERMRLSAVEMRPCYAKLAAPLKGNENHVGGMYAGALFTLAEMPGGALFLTTFDMTKYYPIVKEMNVQFRRPALSDCTVEVSISESEADRIRDEADKNGKAEFILEAEIKDQSGEVVARSRGIYQIRAIGN</sequence>
<dbReference type="InterPro" id="IPR027961">
    <property type="entry name" value="DUF4442"/>
</dbReference>
<proteinExistence type="predicted"/>
<comment type="caution">
    <text evidence="1">The sequence shown here is derived from an EMBL/GenBank/DDBJ whole genome shotgun (WGS) entry which is preliminary data.</text>
</comment>